<dbReference type="EMBL" id="MHQD01000026">
    <property type="protein sequence ID" value="OGZ95900.1"/>
    <property type="molecule type" value="Genomic_DNA"/>
</dbReference>
<dbReference type="AlphaFoldDB" id="A0A1G2KBS8"/>
<gene>
    <name evidence="2" type="ORF">A2847_01985</name>
</gene>
<organism evidence="2 3">
    <name type="scientific">Candidatus Sungbacteria bacterium RIFCSPHIGHO2_01_FULL_50_25</name>
    <dbReference type="NCBI Taxonomy" id="1802265"/>
    <lineage>
        <taxon>Bacteria</taxon>
        <taxon>Candidatus Sungiibacteriota</taxon>
    </lineage>
</organism>
<dbReference type="Proteomes" id="UP000178574">
    <property type="component" value="Unassembled WGS sequence"/>
</dbReference>
<evidence type="ECO:0000259" key="1">
    <source>
        <dbReference type="Pfam" id="PF26593"/>
    </source>
</evidence>
<reference evidence="2 3" key="1">
    <citation type="journal article" date="2016" name="Nat. Commun.">
        <title>Thousands of microbial genomes shed light on interconnected biogeochemical processes in an aquifer system.</title>
        <authorList>
            <person name="Anantharaman K."/>
            <person name="Brown C.T."/>
            <person name="Hug L.A."/>
            <person name="Sharon I."/>
            <person name="Castelle C.J."/>
            <person name="Probst A.J."/>
            <person name="Thomas B.C."/>
            <person name="Singh A."/>
            <person name="Wilkins M.J."/>
            <person name="Karaoz U."/>
            <person name="Brodie E.L."/>
            <person name="Williams K.H."/>
            <person name="Hubbard S.S."/>
            <person name="Banfield J.F."/>
        </authorList>
    </citation>
    <scope>NUCLEOTIDE SEQUENCE [LARGE SCALE GENOMIC DNA]</scope>
</reference>
<accession>A0A1G2KBS8</accession>
<evidence type="ECO:0000313" key="3">
    <source>
        <dbReference type="Proteomes" id="UP000178574"/>
    </source>
</evidence>
<proteinExistence type="predicted"/>
<feature type="domain" description="TraC-like" evidence="1">
    <location>
        <begin position="20"/>
        <end position="199"/>
    </location>
</feature>
<dbReference type="InterPro" id="IPR058596">
    <property type="entry name" value="TraC-like_dom"/>
</dbReference>
<protein>
    <recommendedName>
        <fullName evidence="1">TraC-like domain-containing protein</fullName>
    </recommendedName>
</protein>
<name>A0A1G2KBS8_9BACT</name>
<evidence type="ECO:0000313" key="2">
    <source>
        <dbReference type="EMBL" id="OGZ95900.1"/>
    </source>
</evidence>
<sequence length="218" mass="24380">MAVQAASAQQLLSIDSIKEDVVVLKDGSFRVLVMCSSINFALKSAEEQDAITYQYQNFLNSLDFPIQIVTLSRLLNIAPYLETLKSKQKEEDNEYVKIQIGEYTEFIQTLVGSANIMSKTFYIIIPYSVSVLEQKGFLSSAINTLGLGSGKDANSEKDVHALFEEHKLQIWQRVDTIIEGLKSFGVRSAPLNTEELVELFYGLYNPTEFEKTVAAASE</sequence>
<comment type="caution">
    <text evidence="2">The sequence shown here is derived from an EMBL/GenBank/DDBJ whole genome shotgun (WGS) entry which is preliminary data.</text>
</comment>
<dbReference type="Pfam" id="PF26593">
    <property type="entry name" value="TraC-like"/>
    <property type="match status" value="1"/>
</dbReference>